<dbReference type="PANTHER" id="PTHR37461">
    <property type="entry name" value="ANTI-SIGMA-K FACTOR RSKA"/>
    <property type="match status" value="1"/>
</dbReference>
<protein>
    <submittedName>
        <fullName evidence="4">Anti-sigma factor</fullName>
    </submittedName>
</protein>
<evidence type="ECO:0000256" key="1">
    <source>
        <dbReference type="SAM" id="MobiDB-lite"/>
    </source>
</evidence>
<keyword evidence="5" id="KW-1185">Reference proteome</keyword>
<reference evidence="4" key="1">
    <citation type="submission" date="2020-10" db="EMBL/GenBank/DDBJ databases">
        <authorList>
            <person name="Abbas A."/>
            <person name="Razzaq R."/>
            <person name="Waqas M."/>
            <person name="Abbas N."/>
            <person name="Nielsen T.K."/>
            <person name="Hansen L.H."/>
            <person name="Hussain S."/>
            <person name="Shahid M."/>
        </authorList>
    </citation>
    <scope>NUCLEOTIDE SEQUENCE</scope>
    <source>
        <strain evidence="4">S14</strain>
    </source>
</reference>
<dbReference type="Proteomes" id="UP001181622">
    <property type="component" value="Unassembled WGS sequence"/>
</dbReference>
<accession>A0ABU1DEJ9</accession>
<evidence type="ECO:0000256" key="2">
    <source>
        <dbReference type="SAM" id="Phobius"/>
    </source>
</evidence>
<dbReference type="RefSeq" id="WP_309390528.1">
    <property type="nucleotide sequence ID" value="NZ_JADBEO010000013.1"/>
</dbReference>
<feature type="transmembrane region" description="Helical" evidence="2">
    <location>
        <begin position="101"/>
        <end position="122"/>
    </location>
</feature>
<proteinExistence type="predicted"/>
<evidence type="ECO:0000313" key="5">
    <source>
        <dbReference type="Proteomes" id="UP001181622"/>
    </source>
</evidence>
<keyword evidence="2" id="KW-0812">Transmembrane</keyword>
<feature type="domain" description="Anti-sigma K factor RskA C-terminal" evidence="3">
    <location>
        <begin position="107"/>
        <end position="231"/>
    </location>
</feature>
<organism evidence="4 5">
    <name type="scientific">Chelatococcus sambhunathii</name>
    <dbReference type="NCBI Taxonomy" id="363953"/>
    <lineage>
        <taxon>Bacteria</taxon>
        <taxon>Pseudomonadati</taxon>
        <taxon>Pseudomonadota</taxon>
        <taxon>Alphaproteobacteria</taxon>
        <taxon>Hyphomicrobiales</taxon>
        <taxon>Chelatococcaceae</taxon>
        <taxon>Chelatococcus</taxon>
    </lineage>
</organism>
<feature type="region of interest" description="Disordered" evidence="1">
    <location>
        <begin position="216"/>
        <end position="241"/>
    </location>
</feature>
<dbReference type="EMBL" id="JADBEO010000013">
    <property type="protein sequence ID" value="MDR4306551.1"/>
    <property type="molecule type" value="Genomic_DNA"/>
</dbReference>
<sequence length="241" mass="25330">MTEDRAALQDLAGEFVLGLLDPDESAAFERRAEREPAAASAIAEWRERLLVLDAAAAPVLPSDDLWARIDDGLDAPGAEAPPAAPARKFSLLTRLWSDLPAWRGATLAGAAATLALAIFAAATYRDAQRQPQVIAVLLTPDGKPGAVIDVFADGSSYVAPLTDVSVPADRIMQVWTLADPAVGPVSLGLLAEDGSARLRPAALPAPKPRQLYEITLEPDGGSPTGKPTGPILFKGFAERPR</sequence>
<dbReference type="InterPro" id="IPR018764">
    <property type="entry name" value="RskA_C"/>
</dbReference>
<name>A0ABU1DEJ9_9HYPH</name>
<dbReference type="Pfam" id="PF10099">
    <property type="entry name" value="RskA_C"/>
    <property type="match status" value="1"/>
</dbReference>
<keyword evidence="2" id="KW-1133">Transmembrane helix</keyword>
<dbReference type="InterPro" id="IPR051474">
    <property type="entry name" value="Anti-sigma-K/W_factor"/>
</dbReference>
<keyword evidence="2" id="KW-0472">Membrane</keyword>
<gene>
    <name evidence="4" type="ORF">IHQ68_07965</name>
</gene>
<evidence type="ECO:0000313" key="4">
    <source>
        <dbReference type="EMBL" id="MDR4306551.1"/>
    </source>
</evidence>
<dbReference type="PANTHER" id="PTHR37461:SF1">
    <property type="entry name" value="ANTI-SIGMA-K FACTOR RSKA"/>
    <property type="match status" value="1"/>
</dbReference>
<evidence type="ECO:0000259" key="3">
    <source>
        <dbReference type="Pfam" id="PF10099"/>
    </source>
</evidence>
<comment type="caution">
    <text evidence="4">The sequence shown here is derived from an EMBL/GenBank/DDBJ whole genome shotgun (WGS) entry which is preliminary data.</text>
</comment>